<evidence type="ECO:0000313" key="1">
    <source>
        <dbReference type="EMBL" id="MEJ2886105.1"/>
    </source>
</evidence>
<organism evidence="1 2">
    <name type="scientific">Actinomycetospora aeridis</name>
    <dbReference type="NCBI Taxonomy" id="3129231"/>
    <lineage>
        <taxon>Bacteria</taxon>
        <taxon>Bacillati</taxon>
        <taxon>Actinomycetota</taxon>
        <taxon>Actinomycetes</taxon>
        <taxon>Pseudonocardiales</taxon>
        <taxon>Pseudonocardiaceae</taxon>
        <taxon>Actinomycetospora</taxon>
    </lineage>
</organism>
<accession>A0ABU8N155</accession>
<proteinExistence type="predicted"/>
<evidence type="ECO:0000313" key="2">
    <source>
        <dbReference type="Proteomes" id="UP001370100"/>
    </source>
</evidence>
<reference evidence="1 2" key="1">
    <citation type="submission" date="2024-03" db="EMBL/GenBank/DDBJ databases">
        <title>Actinomycetospora sp. OC33-EN06, a novel actinomycete isolated from wild orchid (Aerides multiflora).</title>
        <authorList>
            <person name="Suriyachadkun C."/>
        </authorList>
    </citation>
    <scope>NUCLEOTIDE SEQUENCE [LARGE SCALE GENOMIC DNA]</scope>
    <source>
        <strain evidence="1 2">OC33-EN06</strain>
    </source>
</reference>
<name>A0ABU8N155_9PSEU</name>
<dbReference type="RefSeq" id="WP_337712593.1">
    <property type="nucleotide sequence ID" value="NZ_JBBEGL010000002.1"/>
</dbReference>
<sequence length="55" mass="6048">MSAADIPWRPGDDETPGQRTLRHLWEGHGGGYDDVCPHNCPLCGGQGCRPIRPTY</sequence>
<dbReference type="Proteomes" id="UP001370100">
    <property type="component" value="Unassembled WGS sequence"/>
</dbReference>
<gene>
    <name evidence="1" type="ORF">WCD41_06550</name>
</gene>
<keyword evidence="2" id="KW-1185">Reference proteome</keyword>
<comment type="caution">
    <text evidence="1">The sequence shown here is derived from an EMBL/GenBank/DDBJ whole genome shotgun (WGS) entry which is preliminary data.</text>
</comment>
<dbReference type="EMBL" id="JBBEGL010000002">
    <property type="protein sequence ID" value="MEJ2886105.1"/>
    <property type="molecule type" value="Genomic_DNA"/>
</dbReference>
<protein>
    <submittedName>
        <fullName evidence="1">Uncharacterized protein</fullName>
    </submittedName>
</protein>